<comment type="caution">
    <text evidence="4">The sequence shown here is derived from an EMBL/GenBank/DDBJ whole genome shotgun (WGS) entry which is preliminary data.</text>
</comment>
<name>A0ABV0G8W5_9BURK</name>
<keyword evidence="5" id="KW-1185">Reference proteome</keyword>
<keyword evidence="1 2" id="KW-0732">Signal</keyword>
<dbReference type="Pfam" id="PF00497">
    <property type="entry name" value="SBP_bac_3"/>
    <property type="match status" value="1"/>
</dbReference>
<evidence type="ECO:0000256" key="2">
    <source>
        <dbReference type="SAM" id="SignalP"/>
    </source>
</evidence>
<protein>
    <submittedName>
        <fullName evidence="4">Transporter substrate-binding domain-containing protein</fullName>
    </submittedName>
</protein>
<evidence type="ECO:0000313" key="5">
    <source>
        <dbReference type="Proteomes" id="UP001462640"/>
    </source>
</evidence>
<dbReference type="SMART" id="SM00062">
    <property type="entry name" value="PBPb"/>
    <property type="match status" value="1"/>
</dbReference>
<feature type="domain" description="Solute-binding protein family 3/N-terminal" evidence="3">
    <location>
        <begin position="30"/>
        <end position="260"/>
    </location>
</feature>
<dbReference type="InterPro" id="IPR001638">
    <property type="entry name" value="Solute-binding_3/MltF_N"/>
</dbReference>
<gene>
    <name evidence="4" type="ORF">ABDJ40_01735</name>
</gene>
<dbReference type="PANTHER" id="PTHR35936:SF25">
    <property type="entry name" value="ABC TRANSPORTER SUBSTRATE-BINDING PROTEIN"/>
    <property type="match status" value="1"/>
</dbReference>
<evidence type="ECO:0000313" key="4">
    <source>
        <dbReference type="EMBL" id="MEO3711482.1"/>
    </source>
</evidence>
<dbReference type="SUPFAM" id="SSF53850">
    <property type="entry name" value="Periplasmic binding protein-like II"/>
    <property type="match status" value="1"/>
</dbReference>
<proteinExistence type="predicted"/>
<sequence>MRQPAAPWTALITLALLGASESVRAEPCATYRVAHYAQGLLFFRDEQGREAGVDADVARELARRTGCNLVEVLESRVRIWGQFRHGALDITLSAVPSPEREQLAELVPYLKGRSFVVTRGALAAELPNADSFVAASQLRVAVVKTYLYGAKIDGWLGQLRAQRRVEEMADFAAAARLFEAGRVDAIVVNPLSYPALLKLVKPTESLHLPPWGQGDKTVVCLALSRTRVSDQDRRRIRMALNDMIRDGTMEAITKRYVGASTAHDLVYDGKTE</sequence>
<dbReference type="EMBL" id="JBDPZC010000001">
    <property type="protein sequence ID" value="MEO3711482.1"/>
    <property type="molecule type" value="Genomic_DNA"/>
</dbReference>
<accession>A0ABV0G8W5</accession>
<feature type="chain" id="PRO_5046003015" evidence="2">
    <location>
        <begin position="26"/>
        <end position="272"/>
    </location>
</feature>
<feature type="signal peptide" evidence="2">
    <location>
        <begin position="1"/>
        <end position="25"/>
    </location>
</feature>
<reference evidence="4 5" key="1">
    <citation type="submission" date="2024-05" db="EMBL/GenBank/DDBJ databases">
        <title>Roseateles sp. 2.12 16S ribosomal RNA gene Genome sequencing and assembly.</title>
        <authorList>
            <person name="Woo H."/>
        </authorList>
    </citation>
    <scope>NUCLEOTIDE SEQUENCE [LARGE SCALE GENOMIC DNA]</scope>
    <source>
        <strain evidence="4 5">2.12</strain>
    </source>
</reference>
<dbReference type="PANTHER" id="PTHR35936">
    <property type="entry name" value="MEMBRANE-BOUND LYTIC MUREIN TRANSGLYCOSYLASE F"/>
    <property type="match status" value="1"/>
</dbReference>
<evidence type="ECO:0000256" key="1">
    <source>
        <dbReference type="ARBA" id="ARBA00022729"/>
    </source>
</evidence>
<organism evidence="4 5">
    <name type="scientific">Roseateles flavus</name>
    <dbReference type="NCBI Taxonomy" id="3149041"/>
    <lineage>
        <taxon>Bacteria</taxon>
        <taxon>Pseudomonadati</taxon>
        <taxon>Pseudomonadota</taxon>
        <taxon>Betaproteobacteria</taxon>
        <taxon>Burkholderiales</taxon>
        <taxon>Sphaerotilaceae</taxon>
        <taxon>Roseateles</taxon>
    </lineage>
</organism>
<evidence type="ECO:0000259" key="3">
    <source>
        <dbReference type="SMART" id="SM00062"/>
    </source>
</evidence>
<dbReference type="Proteomes" id="UP001462640">
    <property type="component" value="Unassembled WGS sequence"/>
</dbReference>
<dbReference type="RefSeq" id="WP_347605305.1">
    <property type="nucleotide sequence ID" value="NZ_JBDPZC010000001.1"/>
</dbReference>
<dbReference type="Gene3D" id="3.40.190.10">
    <property type="entry name" value="Periplasmic binding protein-like II"/>
    <property type="match status" value="2"/>
</dbReference>